<gene>
    <name evidence="2" type="ORF">AMOL_1282</name>
    <name evidence="3" type="ORF">CPU12_09180</name>
</gene>
<dbReference type="RefSeq" id="WP_099342813.1">
    <property type="nucleotide sequence ID" value="NZ_CP032098.1"/>
</dbReference>
<evidence type="ECO:0000313" key="4">
    <source>
        <dbReference type="Proteomes" id="UP000221222"/>
    </source>
</evidence>
<dbReference type="EMBL" id="NXFY01000013">
    <property type="protein sequence ID" value="PHO17755.1"/>
    <property type="molecule type" value="Genomic_DNA"/>
</dbReference>
<keyword evidence="1" id="KW-0472">Membrane</keyword>
<feature type="transmembrane region" description="Helical" evidence="1">
    <location>
        <begin position="113"/>
        <end position="132"/>
    </location>
</feature>
<protein>
    <submittedName>
        <fullName evidence="2">Membrane protein</fullName>
    </submittedName>
</protein>
<feature type="transmembrane region" description="Helical" evidence="1">
    <location>
        <begin position="209"/>
        <end position="229"/>
    </location>
</feature>
<keyword evidence="1" id="KW-1133">Transmembrane helix</keyword>
<evidence type="ECO:0000313" key="2">
    <source>
        <dbReference type="EMBL" id="AXX92262.1"/>
    </source>
</evidence>
<dbReference type="AlphaFoldDB" id="A0A2G1DGY4"/>
<feature type="transmembrane region" description="Helical" evidence="1">
    <location>
        <begin position="138"/>
        <end position="157"/>
    </location>
</feature>
<accession>A0A2G1DGY4</accession>
<reference evidence="3 4" key="1">
    <citation type="submission" date="2017-09" db="EMBL/GenBank/DDBJ databases">
        <title>Arcobacter canalis sp. nov., a new species isolated from a water canal contaminated with urban sewage.</title>
        <authorList>
            <person name="Perez-Cataluna A."/>
            <person name="Salas-Masso N."/>
            <person name="Figueras M.J."/>
        </authorList>
    </citation>
    <scope>NUCLEOTIDE SEQUENCE [LARGE SCALE GENOMIC DNA]</scope>
    <source>
        <strain evidence="3 4">F98-3</strain>
    </source>
</reference>
<name>A0A2G1DGY4_9BACT</name>
<dbReference type="EMBL" id="CP032098">
    <property type="protein sequence ID" value="AXX92262.1"/>
    <property type="molecule type" value="Genomic_DNA"/>
</dbReference>
<sequence>MEKFEEILSLFIKNPYIHIQLSKEFLNSFRENFFIQLILLPIIMVILLSISISVIITTLKFDLFIYYHKLAIFLYFYIFIFLFGLIYYFFILIRNYFHLKYRLLSIKSFYIKYIFYFTMLLQLFSLSLIFIIKGIQPITIYLYYLTAIILFIIYYFYYKKKWQKNIFIDNYIKYKKEIFKLNFPENSLNGKFQLDLKESKKEKPIFTKIWELLTMLILRFGLTLPVLASVFGSGSIKNYDATIYFCVYIFMFMIPVFAKSITGQIVFYNFIKQIEKEENVTIYNGKLKTLNSENK</sequence>
<reference evidence="2 5" key="2">
    <citation type="submission" date="2018-08" db="EMBL/GenBank/DDBJ databases">
        <title>Complete genome of the Arcobacter molluscorum type strain LMG 25693.</title>
        <authorList>
            <person name="Miller W.G."/>
            <person name="Yee E."/>
            <person name="Bono J.L."/>
        </authorList>
    </citation>
    <scope>NUCLEOTIDE SEQUENCE [LARGE SCALE GENOMIC DNA]</scope>
    <source>
        <strain evidence="2 5">CECT 7696</strain>
    </source>
</reference>
<feature type="transmembrane region" description="Helical" evidence="1">
    <location>
        <begin position="33"/>
        <end position="59"/>
    </location>
</feature>
<dbReference type="Proteomes" id="UP000262712">
    <property type="component" value="Chromosome"/>
</dbReference>
<evidence type="ECO:0000256" key="1">
    <source>
        <dbReference type="SAM" id="Phobius"/>
    </source>
</evidence>
<organism evidence="3 4">
    <name type="scientific">Malaciobacter molluscorum LMG 25693</name>
    <dbReference type="NCBI Taxonomy" id="870501"/>
    <lineage>
        <taxon>Bacteria</taxon>
        <taxon>Pseudomonadati</taxon>
        <taxon>Campylobacterota</taxon>
        <taxon>Epsilonproteobacteria</taxon>
        <taxon>Campylobacterales</taxon>
        <taxon>Arcobacteraceae</taxon>
        <taxon>Malaciobacter</taxon>
    </lineage>
</organism>
<evidence type="ECO:0000313" key="3">
    <source>
        <dbReference type="EMBL" id="PHO17755.1"/>
    </source>
</evidence>
<feature type="transmembrane region" description="Helical" evidence="1">
    <location>
        <begin position="71"/>
        <end position="93"/>
    </location>
</feature>
<keyword evidence="4" id="KW-1185">Reference proteome</keyword>
<dbReference type="Proteomes" id="UP000221222">
    <property type="component" value="Unassembled WGS sequence"/>
</dbReference>
<evidence type="ECO:0000313" key="5">
    <source>
        <dbReference type="Proteomes" id="UP000262712"/>
    </source>
</evidence>
<keyword evidence="1" id="KW-0812">Transmembrane</keyword>
<feature type="transmembrane region" description="Helical" evidence="1">
    <location>
        <begin position="241"/>
        <end position="258"/>
    </location>
</feature>
<dbReference type="KEGG" id="amol:AMOL_1282"/>
<proteinExistence type="predicted"/>